<dbReference type="InterPro" id="IPR021133">
    <property type="entry name" value="HEAT_type_2"/>
</dbReference>
<dbReference type="SMART" id="SM00567">
    <property type="entry name" value="EZ_HEAT"/>
    <property type="match status" value="12"/>
</dbReference>
<proteinExistence type="predicted"/>
<evidence type="ECO:0000313" key="5">
    <source>
        <dbReference type="Proteomes" id="UP001321018"/>
    </source>
</evidence>
<name>A0AAP2Z2T0_9EURY</name>
<keyword evidence="1" id="KW-0677">Repeat</keyword>
<feature type="region of interest" description="Disordered" evidence="3">
    <location>
        <begin position="1471"/>
        <end position="1495"/>
    </location>
</feature>
<dbReference type="Proteomes" id="UP001321018">
    <property type="component" value="Unassembled WGS sequence"/>
</dbReference>
<evidence type="ECO:0000256" key="3">
    <source>
        <dbReference type="SAM" id="MobiDB-lite"/>
    </source>
</evidence>
<comment type="caution">
    <text evidence="4">The sequence shown here is derived from an EMBL/GenBank/DDBJ whole genome shotgun (WGS) entry which is preliminary data.</text>
</comment>
<dbReference type="PANTHER" id="PTHR12697:SF5">
    <property type="entry name" value="DEOXYHYPUSINE HYDROXYLASE"/>
    <property type="match status" value="1"/>
</dbReference>
<evidence type="ECO:0000313" key="4">
    <source>
        <dbReference type="EMBL" id="MCU4744204.1"/>
    </source>
</evidence>
<feature type="compositionally biased region" description="Basic residues" evidence="3">
    <location>
        <begin position="1486"/>
        <end position="1495"/>
    </location>
</feature>
<dbReference type="SUPFAM" id="SSF48371">
    <property type="entry name" value="ARM repeat"/>
    <property type="match status" value="3"/>
</dbReference>
<evidence type="ECO:0000256" key="2">
    <source>
        <dbReference type="ARBA" id="ARBA00045876"/>
    </source>
</evidence>
<organism evidence="4 5">
    <name type="scientific">Natronoglomus mannanivorans</name>
    <dbReference type="NCBI Taxonomy" id="2979990"/>
    <lineage>
        <taxon>Archaea</taxon>
        <taxon>Methanobacteriati</taxon>
        <taxon>Methanobacteriota</taxon>
        <taxon>Stenosarchaea group</taxon>
        <taxon>Halobacteria</taxon>
        <taxon>Halobacteriales</taxon>
        <taxon>Natrialbaceae</taxon>
        <taxon>Natronoglomus</taxon>
    </lineage>
</organism>
<reference evidence="4" key="1">
    <citation type="submission" date="2022-09" db="EMBL/GenBank/DDBJ databases">
        <title>Enrichment on poylsaccharides allowed isolation of novel metabolic and taxonomic groups of Haloarchaea.</title>
        <authorList>
            <person name="Sorokin D.Y."/>
            <person name="Elcheninov A.G."/>
            <person name="Khizhniak T.V."/>
            <person name="Kolganova T.V."/>
            <person name="Kublanov I.V."/>
        </authorList>
    </citation>
    <scope>NUCLEOTIDE SEQUENCE</scope>
    <source>
        <strain evidence="4">AArc-xg1-1</strain>
    </source>
</reference>
<dbReference type="PROSITE" id="PS50077">
    <property type="entry name" value="HEAT_REPEAT"/>
    <property type="match status" value="1"/>
</dbReference>
<dbReference type="EMBL" id="JAOPKA010000023">
    <property type="protein sequence ID" value="MCU4744204.1"/>
    <property type="molecule type" value="Genomic_DNA"/>
</dbReference>
<protein>
    <submittedName>
        <fullName evidence="4">HEAT repeat domain-containing protein</fullName>
    </submittedName>
</protein>
<dbReference type="PANTHER" id="PTHR12697">
    <property type="entry name" value="PBS LYASE HEAT-LIKE PROTEIN"/>
    <property type="match status" value="1"/>
</dbReference>
<dbReference type="GO" id="GO:0016491">
    <property type="term" value="F:oxidoreductase activity"/>
    <property type="evidence" value="ECO:0007669"/>
    <property type="project" value="TreeGrafter"/>
</dbReference>
<evidence type="ECO:0000256" key="1">
    <source>
        <dbReference type="ARBA" id="ARBA00022737"/>
    </source>
</evidence>
<dbReference type="InterPro" id="IPR016024">
    <property type="entry name" value="ARM-type_fold"/>
</dbReference>
<sequence>MRAEIKRLQDELAAGRATADDVIDALLPLLEAENTLIRGQALDCLVAAVAQSPDRTTELVDAIVECFETGRAPSTRELRSIRTLVDVRARELAPLVDYFASVLANPGSYETDARAIAELLGHIGVVAPGSVKPAVDVLIASIDDWTVEPGREAAWTLVRIGRQEPAVLRPSIAGRIWSLEDDDTRKIASALHDLGKIGWVLPDHLVEVERVVSLTDHPSASVRERAIEALGRIRARPPIDTNPFGTTSLMPTEAEVEAIAMRMDDGDSNVRLAAATAMRWISLETPDLVANHFSALETAVEDDNWRVRQYATETLERVIAEECVPCARVEPMLRSLLSDDDSDVRETAANALITCLDSESQSNRAEMRHTADLLIWHFLIHNSWYSSSSVPVDRLCTVLRDQSKVRIATGVQPCLTDDSERTRIAAIEILGQVAVADSSLRTEIRVGLESMLSDDETRVRERALEQLGRLSELDTDVASAVTNAVRIQFAYDPETRETAVETIAKIGTHEPTVIVDAIDSLRVLLENEVIRRKEEEDEDGMSDLVREALSGPGLSPEWLVTLSKATPAIAPTDLLIERILEREFDAIGATKALAHVVAGGSQLNADQRSAIQHLLFEPVDTAVQAWLSTTLVLTQPDSRGASVARNRLHSLLERRDSGEEVAAIAFLAEHRSDEVAPLIGSVPTIDVERSDHSMDGARIRTADPRLSIPMRTWSLAVFPDENEPVTGISLDVIERFSEEIPHAFTAGYALSQRLDTGTSASITSLLSAVDSADCDVLGFDLEEWTEHPNPTVRERAKTTSDRLENRRGTLPDALRVPTTDATEETIDTLAAGLGRPSVEVSRSSCRRLVELASARPDLRERIVLHLLDRVAALNGGEPTSHVRTALETLAPSDSERDEPMTLSTLICRFRRSERTPVREGAAATLRSLPQGQSTAEISKTLQVLLEDDDPVVRERAARTVASVVVERDVRARQFVEPLCESLAGPSHEAMAACQALGRCAVADPSLAEEIAPVLRAHLSAPQRGVRREAANAIERLARHDPAVAARLAGPLLTRIRDDEANRPALVLALASVPPEAIDDAGLATRLVTPILLETPTEDVSHAAGRILSELAKREPRLVRTHLQEVVECDDELEFFDLDQEPDEVEYTALDASLCWMFDVLASLCETYPDVANVFSDSIEATTTLALEDHFADTPTKESDSVRSVSTRELYRTAATVAARGGLECYLDVLKMYSSRAWVRDIAPIDTARFLVRASLDTRTDALEIIVDDLRESERCRLVDGLVTIGRENHHTKVVITVLSQALPTISQDDCRRQGSEFVLEATASEDPLVQVSAIQTLAELGTTDILSVDDVLSCLYDRLGDNDRRVRGSVGDAFGLIASHTVRSPRQLVDSLHSHMSSATARSSIRLGCIVACTQLGIKHATARELAVQILLDRLDDPDRQVRQRAAQGLGEIASVDHDIVDRVRNRLKDDSRISQSSLSDQVRQHLAKRANRGE</sequence>
<comment type="function">
    <text evidence="2">Catalyzes the hydroxylation of the N(6)-(4-aminobutyl)-L-lysine intermediate produced by deoxyhypusine synthase/DHPS on a critical lysine of the eukaryotic translation initiation factor 5A/eIF-5A. This is the second step of the post-translational modification of that lysine into an unusual amino acid residue named hypusine. Hypusination is unique to mature eIF-5A factor and is essential for its function.</text>
</comment>
<dbReference type="Gene3D" id="1.25.10.10">
    <property type="entry name" value="Leucine-rich Repeat Variant"/>
    <property type="match status" value="5"/>
</dbReference>
<dbReference type="InterPro" id="IPR000357">
    <property type="entry name" value="HEAT"/>
</dbReference>
<gene>
    <name evidence="4" type="ORF">OB960_22770</name>
</gene>
<dbReference type="InterPro" id="IPR011989">
    <property type="entry name" value="ARM-like"/>
</dbReference>
<dbReference type="Pfam" id="PF02985">
    <property type="entry name" value="HEAT"/>
    <property type="match status" value="1"/>
</dbReference>
<accession>A0AAP2Z2T0</accession>
<dbReference type="Pfam" id="PF13646">
    <property type="entry name" value="HEAT_2"/>
    <property type="match status" value="1"/>
</dbReference>
<dbReference type="InterPro" id="IPR004155">
    <property type="entry name" value="PBS_lyase_HEAT"/>
</dbReference>
<dbReference type="RefSeq" id="WP_338006009.1">
    <property type="nucleotide sequence ID" value="NZ_JAOPKA010000023.1"/>
</dbReference>